<reference evidence="2" key="1">
    <citation type="submission" date="2018-05" db="EMBL/GenBank/DDBJ databases">
        <authorList>
            <person name="Lanie J.A."/>
            <person name="Ng W.-L."/>
            <person name="Kazmierczak K.M."/>
            <person name="Andrzejewski T.M."/>
            <person name="Davidsen T.M."/>
            <person name="Wayne K.J."/>
            <person name="Tettelin H."/>
            <person name="Glass J.I."/>
            <person name="Rusch D."/>
            <person name="Podicherti R."/>
            <person name="Tsui H.-C.T."/>
            <person name="Winkler M.E."/>
        </authorList>
    </citation>
    <scope>NUCLEOTIDE SEQUENCE</scope>
</reference>
<evidence type="ECO:0000313" key="2">
    <source>
        <dbReference type="EMBL" id="SUZ94352.1"/>
    </source>
</evidence>
<name>A0A381RR29_9ZZZZ</name>
<dbReference type="EMBL" id="UINC01002227">
    <property type="protein sequence ID" value="SUZ94352.1"/>
    <property type="molecule type" value="Genomic_DNA"/>
</dbReference>
<dbReference type="AlphaFoldDB" id="A0A381RR29"/>
<dbReference type="InterPro" id="IPR016162">
    <property type="entry name" value="Ald_DH_N"/>
</dbReference>
<dbReference type="InterPro" id="IPR016163">
    <property type="entry name" value="Ald_DH_C"/>
</dbReference>
<dbReference type="CDD" id="cd07122">
    <property type="entry name" value="ALDH_F20_ACDH"/>
    <property type="match status" value="1"/>
</dbReference>
<accession>A0A381RR29</accession>
<organism evidence="2">
    <name type="scientific">marine metagenome</name>
    <dbReference type="NCBI Taxonomy" id="408172"/>
    <lineage>
        <taxon>unclassified sequences</taxon>
        <taxon>metagenomes</taxon>
        <taxon>ecological metagenomes</taxon>
    </lineage>
</organism>
<sequence length="540" mass="57701">MAEATKDRDLTSIQEARVLAHRAKQAQVKLAELSQERVDAIVDAMASTATHHAEDSAKAAVDETGYGVVADKLQKNLFAAVRIHNFIRPLRTVGIIRRLEKQKIIEIAEPFGVVAAVIPSTNPTSTTIYKLLIAMKARCAVVLSPHPAAVRCITDIAERMAKAAQRAGAPDDAINVMRTVTIEGTQELMKHRDVAVILATGGMGLVRAAYSAGKPAYGVGPGNAPAYIESSADIPKAVRDITLGKTFDNGVLCSAENSVVADHSIADTVKEEFKSQGGYFLTPSQISALSSTLITTQRLPNPDLVGKSATQIAKAANIDVPDGTQILIAPLEGVGRDYPLSMEKLCPVLSFYVVRDWREACERCNQILAYGGMGHTMSIHSQNDEIILQFGLKKPAFRIVVNTPTTHGSTGLSTGLDPAMTLGCGGYGGNITSDNISPIHLLNIKRLAYETTSAHAKIATTPIVEDSRMEPIPGPQAGGSVNLGNRIDQFLATRGYGPLVNKDHQPSMSASPHTLPRLSPPVIELDAVPFVCEQDVRDAI</sequence>
<evidence type="ECO:0000259" key="1">
    <source>
        <dbReference type="Pfam" id="PF00171"/>
    </source>
</evidence>
<gene>
    <name evidence="2" type="ORF">METZ01_LOCUS47206</name>
</gene>
<dbReference type="Pfam" id="PF00171">
    <property type="entry name" value="Aldedh"/>
    <property type="match status" value="1"/>
</dbReference>
<feature type="domain" description="Aldehyde dehydrogenase" evidence="1">
    <location>
        <begin position="17"/>
        <end position="408"/>
    </location>
</feature>
<protein>
    <recommendedName>
        <fullName evidence="1">Aldehyde dehydrogenase domain-containing protein</fullName>
    </recommendedName>
</protein>
<feature type="non-terminal residue" evidence="2">
    <location>
        <position position="540"/>
    </location>
</feature>
<dbReference type="PANTHER" id="PTHR11699">
    <property type="entry name" value="ALDEHYDE DEHYDROGENASE-RELATED"/>
    <property type="match status" value="1"/>
</dbReference>
<proteinExistence type="predicted"/>
<dbReference type="Gene3D" id="3.40.605.10">
    <property type="entry name" value="Aldehyde Dehydrogenase, Chain A, domain 1"/>
    <property type="match status" value="1"/>
</dbReference>
<dbReference type="Gene3D" id="3.40.309.10">
    <property type="entry name" value="Aldehyde Dehydrogenase, Chain A, domain 2"/>
    <property type="match status" value="1"/>
</dbReference>
<dbReference type="SUPFAM" id="SSF53720">
    <property type="entry name" value="ALDH-like"/>
    <property type="match status" value="1"/>
</dbReference>
<dbReference type="GO" id="GO:0016620">
    <property type="term" value="F:oxidoreductase activity, acting on the aldehyde or oxo group of donors, NAD or NADP as acceptor"/>
    <property type="evidence" value="ECO:0007669"/>
    <property type="project" value="InterPro"/>
</dbReference>
<dbReference type="InterPro" id="IPR015590">
    <property type="entry name" value="Aldehyde_DH_dom"/>
</dbReference>
<dbReference type="InterPro" id="IPR016161">
    <property type="entry name" value="Ald_DH/histidinol_DH"/>
</dbReference>